<organism evidence="4 5">
    <name type="scientific">Aureimonas pseudogalii</name>
    <dbReference type="NCBI Taxonomy" id="1744844"/>
    <lineage>
        <taxon>Bacteria</taxon>
        <taxon>Pseudomonadati</taxon>
        <taxon>Pseudomonadota</taxon>
        <taxon>Alphaproteobacteria</taxon>
        <taxon>Hyphomicrobiales</taxon>
        <taxon>Aurantimonadaceae</taxon>
        <taxon>Aureimonas</taxon>
    </lineage>
</organism>
<dbReference type="Gene3D" id="3.40.630.30">
    <property type="match status" value="1"/>
</dbReference>
<keyword evidence="4" id="KW-0689">Ribosomal protein</keyword>
<evidence type="ECO:0000313" key="4">
    <source>
        <dbReference type="EMBL" id="MBB3997657.1"/>
    </source>
</evidence>
<evidence type="ECO:0000313" key="5">
    <source>
        <dbReference type="Proteomes" id="UP000542776"/>
    </source>
</evidence>
<gene>
    <name evidence="4" type="ORF">GGR04_001493</name>
</gene>
<feature type="domain" description="N-acetyltransferase" evidence="3">
    <location>
        <begin position="50"/>
        <end position="197"/>
    </location>
</feature>
<evidence type="ECO:0000256" key="1">
    <source>
        <dbReference type="ARBA" id="ARBA00022679"/>
    </source>
</evidence>
<dbReference type="Pfam" id="PF00583">
    <property type="entry name" value="Acetyltransf_1"/>
    <property type="match status" value="1"/>
</dbReference>
<evidence type="ECO:0000259" key="3">
    <source>
        <dbReference type="PROSITE" id="PS51186"/>
    </source>
</evidence>
<name>A0A7W6EAB9_9HYPH</name>
<dbReference type="InterPro" id="IPR021770">
    <property type="entry name" value="DUF3335"/>
</dbReference>
<reference evidence="4 5" key="1">
    <citation type="submission" date="2020-08" db="EMBL/GenBank/DDBJ databases">
        <title>Genomic Encyclopedia of Type Strains, Phase IV (KMG-IV): sequencing the most valuable type-strain genomes for metagenomic binning, comparative biology and taxonomic classification.</title>
        <authorList>
            <person name="Goeker M."/>
        </authorList>
    </citation>
    <scope>NUCLEOTIDE SEQUENCE [LARGE SCALE GENOMIC DNA]</scope>
    <source>
        <strain evidence="4 5">DSM 102238</strain>
    </source>
</reference>
<keyword evidence="1" id="KW-0808">Transferase</keyword>
<evidence type="ECO:0000256" key="2">
    <source>
        <dbReference type="ARBA" id="ARBA00023315"/>
    </source>
</evidence>
<comment type="caution">
    <text evidence="4">The sequence shown here is derived from an EMBL/GenBank/DDBJ whole genome shotgun (WGS) entry which is preliminary data.</text>
</comment>
<proteinExistence type="predicted"/>
<dbReference type="RefSeq" id="WP_246392920.1">
    <property type="nucleotide sequence ID" value="NZ_JACIEK010000002.1"/>
</dbReference>
<protein>
    <submittedName>
        <fullName evidence="4">Ribosomal protein S18 acetylase RimI-like enzyme</fullName>
    </submittedName>
</protein>
<dbReference type="PANTHER" id="PTHR43877:SF2">
    <property type="entry name" value="AMINOALKYLPHOSPHONATE N-ACETYLTRANSFERASE-RELATED"/>
    <property type="match status" value="1"/>
</dbReference>
<keyword evidence="2" id="KW-0012">Acyltransferase</keyword>
<sequence length="418" mass="44819">MRAKARDHDAVAIAAGASMIPAAMPHAAPAASASSPAPPPVEAHGARPSATLRPATLHDLDALAALECAAFDADRISRRSFRNLLQSRSALVIAAMNDVGGLAGYAAILFRAGTALARLYSIAVAGEAAGRGVGAALLARAEHEAFERDRIGLRLEVREDNSRAIALYRRAGYRPIGRYLDYYADHTSAIRFEKTLRGDHPLDTGVPYYEQTTDFTCGACCLMMALARDGAGVAMSPVLELRLWRQATTIFMMSGPGGCEPYGLAVTAHEMGLDAAIHVSEPGDLFLDGVRSPEKQRVMALAQEDFRARAEEYGIPVTIRPFTIEDLRAAVAAGRTATVLISGYHMFGQKVPHWVLVHGDDGRHLVIHDPWVADERGESMADAANLPIPYAAFARIARFGKVGLKAAVFLERRGARGA</sequence>
<dbReference type="InterPro" id="IPR016181">
    <property type="entry name" value="Acyl_CoA_acyltransferase"/>
</dbReference>
<dbReference type="CDD" id="cd04301">
    <property type="entry name" value="NAT_SF"/>
    <property type="match status" value="1"/>
</dbReference>
<dbReference type="PROSITE" id="PS51186">
    <property type="entry name" value="GNAT"/>
    <property type="match status" value="1"/>
</dbReference>
<keyword evidence="5" id="KW-1185">Reference proteome</keyword>
<dbReference type="Gene3D" id="3.90.70.10">
    <property type="entry name" value="Cysteine proteinases"/>
    <property type="match status" value="1"/>
</dbReference>
<dbReference type="PANTHER" id="PTHR43877">
    <property type="entry name" value="AMINOALKYLPHOSPHONATE N-ACETYLTRANSFERASE-RELATED-RELATED"/>
    <property type="match status" value="1"/>
</dbReference>
<dbReference type="EMBL" id="JACIEK010000002">
    <property type="protein sequence ID" value="MBB3997657.1"/>
    <property type="molecule type" value="Genomic_DNA"/>
</dbReference>
<dbReference type="AlphaFoldDB" id="A0A7W6EAB9"/>
<dbReference type="GO" id="GO:0005840">
    <property type="term" value="C:ribosome"/>
    <property type="evidence" value="ECO:0007669"/>
    <property type="project" value="UniProtKB-KW"/>
</dbReference>
<dbReference type="InterPro" id="IPR000182">
    <property type="entry name" value="GNAT_dom"/>
</dbReference>
<dbReference type="InterPro" id="IPR050832">
    <property type="entry name" value="Bact_Acetyltransf"/>
</dbReference>
<keyword evidence="4" id="KW-0687">Ribonucleoprotein</keyword>
<dbReference type="Proteomes" id="UP000542776">
    <property type="component" value="Unassembled WGS sequence"/>
</dbReference>
<dbReference type="Pfam" id="PF11814">
    <property type="entry name" value="DUF3335"/>
    <property type="match status" value="1"/>
</dbReference>
<dbReference type="SUPFAM" id="SSF55729">
    <property type="entry name" value="Acyl-CoA N-acyltransferases (Nat)"/>
    <property type="match status" value="1"/>
</dbReference>
<dbReference type="GO" id="GO:0016747">
    <property type="term" value="F:acyltransferase activity, transferring groups other than amino-acyl groups"/>
    <property type="evidence" value="ECO:0007669"/>
    <property type="project" value="InterPro"/>
</dbReference>
<accession>A0A7W6EAB9</accession>